<dbReference type="AlphaFoldDB" id="A0A975JXD0"/>
<evidence type="ECO:0000313" key="2">
    <source>
        <dbReference type="EMBL" id="QUR67113.1"/>
    </source>
</evidence>
<keyword evidence="3" id="KW-1185">Reference proteome</keyword>
<dbReference type="KEGG" id="mspg:F6B93_08375"/>
<dbReference type="EMBL" id="CP046600">
    <property type="protein sequence ID" value="QUR67113.1"/>
    <property type="molecule type" value="Genomic_DNA"/>
</dbReference>
<sequence length="107" mass="11337">MATGSPSSVRTTARPTPMATSARSMSLRHCSVNSPNRNAPRCQQTIARYCSGIASVKASGNALGTYLTPKKPTAADPNVIRSNGRGIAYTRTAFAYLFRLTEAIQGS</sequence>
<organism evidence="2 3">
    <name type="scientific">Mycobacterium spongiae</name>
    <dbReference type="NCBI Taxonomy" id="886343"/>
    <lineage>
        <taxon>Bacteria</taxon>
        <taxon>Bacillati</taxon>
        <taxon>Actinomycetota</taxon>
        <taxon>Actinomycetes</taxon>
        <taxon>Mycobacteriales</taxon>
        <taxon>Mycobacteriaceae</taxon>
        <taxon>Mycobacterium</taxon>
    </lineage>
</organism>
<name>A0A975JXD0_9MYCO</name>
<dbReference type="RefSeq" id="WP_211699682.1">
    <property type="nucleotide sequence ID" value="NZ_CP046600.1"/>
</dbReference>
<dbReference type="Proteomes" id="UP000682202">
    <property type="component" value="Chromosome"/>
</dbReference>
<accession>A0A975JXD0</accession>
<feature type="compositionally biased region" description="Polar residues" evidence="1">
    <location>
        <begin position="1"/>
        <end position="24"/>
    </location>
</feature>
<evidence type="ECO:0000256" key="1">
    <source>
        <dbReference type="SAM" id="MobiDB-lite"/>
    </source>
</evidence>
<gene>
    <name evidence="2" type="ORF">F6B93_08375</name>
</gene>
<proteinExistence type="predicted"/>
<protein>
    <submittedName>
        <fullName evidence="2">Uncharacterized protein</fullName>
    </submittedName>
</protein>
<evidence type="ECO:0000313" key="3">
    <source>
        <dbReference type="Proteomes" id="UP000682202"/>
    </source>
</evidence>
<feature type="region of interest" description="Disordered" evidence="1">
    <location>
        <begin position="1"/>
        <end position="25"/>
    </location>
</feature>
<reference evidence="2" key="1">
    <citation type="submission" date="2019-12" db="EMBL/GenBank/DDBJ databases">
        <title>Mycobacterium spongiae sp. nov.</title>
        <authorList>
            <person name="Stinear T."/>
        </authorList>
    </citation>
    <scope>NUCLEOTIDE SEQUENCE</scope>
    <source>
        <strain evidence="2">FSD4b-SM</strain>
    </source>
</reference>